<name>A0A1H5ZBZ3_9ACTN</name>
<protein>
    <submittedName>
        <fullName evidence="1">Uncharacterized protein</fullName>
    </submittedName>
</protein>
<reference evidence="1 2" key="1">
    <citation type="submission" date="2016-10" db="EMBL/GenBank/DDBJ databases">
        <authorList>
            <person name="de Groot N.N."/>
        </authorList>
    </citation>
    <scope>NUCLEOTIDE SEQUENCE [LARGE SCALE GENOMIC DNA]</scope>
    <source>
        <strain evidence="1 2">CGMCC 4.7037</strain>
    </source>
</reference>
<sequence>MRKVICESCKDKRHEDCRGGSWCDCQHQAQERPHESDLDWPRQG</sequence>
<dbReference type="EMBL" id="FNVT01000002">
    <property type="protein sequence ID" value="SEG33594.1"/>
    <property type="molecule type" value="Genomic_DNA"/>
</dbReference>
<keyword evidence="2" id="KW-1185">Reference proteome</keyword>
<proteinExistence type="predicted"/>
<evidence type="ECO:0000313" key="1">
    <source>
        <dbReference type="EMBL" id="SEG33594.1"/>
    </source>
</evidence>
<evidence type="ECO:0000313" key="2">
    <source>
        <dbReference type="Proteomes" id="UP000236732"/>
    </source>
</evidence>
<organism evidence="1 2">
    <name type="scientific">Nonomuraea solani</name>
    <dbReference type="NCBI Taxonomy" id="1144553"/>
    <lineage>
        <taxon>Bacteria</taxon>
        <taxon>Bacillati</taxon>
        <taxon>Actinomycetota</taxon>
        <taxon>Actinomycetes</taxon>
        <taxon>Streptosporangiales</taxon>
        <taxon>Streptosporangiaceae</taxon>
        <taxon>Nonomuraea</taxon>
    </lineage>
</organism>
<gene>
    <name evidence="1" type="ORF">SAMN05444920_102626</name>
</gene>
<accession>A0A1H5ZBZ3</accession>
<dbReference type="Proteomes" id="UP000236732">
    <property type="component" value="Unassembled WGS sequence"/>
</dbReference>
<dbReference type="AlphaFoldDB" id="A0A1H5ZBZ3"/>